<dbReference type="GO" id="GO:0016020">
    <property type="term" value="C:membrane"/>
    <property type="evidence" value="ECO:0007669"/>
    <property type="project" value="InterPro"/>
</dbReference>
<dbReference type="GO" id="GO:0004553">
    <property type="term" value="F:hydrolase activity, hydrolyzing O-glycosyl compounds"/>
    <property type="evidence" value="ECO:0007669"/>
    <property type="project" value="InterPro"/>
</dbReference>
<comment type="similarity">
    <text evidence="1">Belongs to the transglycosylase Slt family.</text>
</comment>
<dbReference type="Proteomes" id="UP000282957">
    <property type="component" value="Unassembled WGS sequence"/>
</dbReference>
<feature type="chain" id="PRO_5018970358" evidence="4">
    <location>
        <begin position="27"/>
        <end position="653"/>
    </location>
</feature>
<dbReference type="InterPro" id="IPR000189">
    <property type="entry name" value="Transglyc_AS"/>
</dbReference>
<dbReference type="OrthoDB" id="9815002at2"/>
<protein>
    <submittedName>
        <fullName evidence="6">Lytic transglycosylase domain-containing protein</fullName>
    </submittedName>
</protein>
<dbReference type="PANTHER" id="PTHR37423:SF2">
    <property type="entry name" value="MEMBRANE-BOUND LYTIC MUREIN TRANSGLYCOSYLASE C"/>
    <property type="match status" value="1"/>
</dbReference>
<evidence type="ECO:0000256" key="1">
    <source>
        <dbReference type="ARBA" id="ARBA00007734"/>
    </source>
</evidence>
<dbReference type="GO" id="GO:0000270">
    <property type="term" value="P:peptidoglycan metabolic process"/>
    <property type="evidence" value="ECO:0007669"/>
    <property type="project" value="InterPro"/>
</dbReference>
<dbReference type="InterPro" id="IPR008939">
    <property type="entry name" value="Lytic_TGlycosylase_superhlx_U"/>
</dbReference>
<comment type="similarity">
    <text evidence="2">Belongs to the virb1 family.</text>
</comment>
<dbReference type="SUPFAM" id="SSF48435">
    <property type="entry name" value="Bacterial muramidases"/>
    <property type="match status" value="1"/>
</dbReference>
<evidence type="ECO:0000256" key="4">
    <source>
        <dbReference type="SAM" id="SignalP"/>
    </source>
</evidence>
<keyword evidence="3 4" id="KW-0732">Signal</keyword>
<dbReference type="PANTHER" id="PTHR37423">
    <property type="entry name" value="SOLUBLE LYTIC MUREIN TRANSGLYCOSYLASE-RELATED"/>
    <property type="match status" value="1"/>
</dbReference>
<name>A0A437MIQ9_9PROT</name>
<dbReference type="EMBL" id="SACL01000002">
    <property type="protein sequence ID" value="RVT97511.1"/>
    <property type="molecule type" value="Genomic_DNA"/>
</dbReference>
<comment type="caution">
    <text evidence="6">The sequence shown here is derived from an EMBL/GenBank/DDBJ whole genome shotgun (WGS) entry which is preliminary data.</text>
</comment>
<dbReference type="RefSeq" id="WP_127786740.1">
    <property type="nucleotide sequence ID" value="NZ_SACL01000002.1"/>
</dbReference>
<evidence type="ECO:0000313" key="6">
    <source>
        <dbReference type="EMBL" id="RVT97511.1"/>
    </source>
</evidence>
<dbReference type="GO" id="GO:0042597">
    <property type="term" value="C:periplasmic space"/>
    <property type="evidence" value="ECO:0007669"/>
    <property type="project" value="InterPro"/>
</dbReference>
<organism evidence="6 7">
    <name type="scientific">Rhodovarius crocodyli</name>
    <dbReference type="NCBI Taxonomy" id="1979269"/>
    <lineage>
        <taxon>Bacteria</taxon>
        <taxon>Pseudomonadati</taxon>
        <taxon>Pseudomonadota</taxon>
        <taxon>Alphaproteobacteria</taxon>
        <taxon>Acetobacterales</taxon>
        <taxon>Roseomonadaceae</taxon>
        <taxon>Rhodovarius</taxon>
    </lineage>
</organism>
<dbReference type="GO" id="GO:0008933">
    <property type="term" value="F:peptidoglycan lytic transglycosylase activity"/>
    <property type="evidence" value="ECO:0007669"/>
    <property type="project" value="InterPro"/>
</dbReference>
<dbReference type="InterPro" id="IPR008258">
    <property type="entry name" value="Transglycosylase_SLT_dom_1"/>
</dbReference>
<dbReference type="Gene3D" id="1.10.530.10">
    <property type="match status" value="1"/>
</dbReference>
<dbReference type="InterPro" id="IPR023346">
    <property type="entry name" value="Lysozyme-like_dom_sf"/>
</dbReference>
<evidence type="ECO:0000256" key="2">
    <source>
        <dbReference type="ARBA" id="ARBA00009387"/>
    </source>
</evidence>
<proteinExistence type="inferred from homology"/>
<evidence type="ECO:0000259" key="5">
    <source>
        <dbReference type="Pfam" id="PF01464"/>
    </source>
</evidence>
<accession>A0A437MIQ9</accession>
<dbReference type="Gene3D" id="1.25.20.10">
    <property type="entry name" value="Bacterial muramidases"/>
    <property type="match status" value="1"/>
</dbReference>
<feature type="domain" description="Transglycosylase SLT" evidence="5">
    <location>
        <begin position="499"/>
        <end position="602"/>
    </location>
</feature>
<dbReference type="AlphaFoldDB" id="A0A437MIQ9"/>
<keyword evidence="7" id="KW-1185">Reference proteome</keyword>
<dbReference type="PROSITE" id="PS00922">
    <property type="entry name" value="TRANSGLYCOSYLASE"/>
    <property type="match status" value="1"/>
</dbReference>
<gene>
    <name evidence="6" type="ORF">EOD42_06715</name>
</gene>
<sequence length="653" mass="71287">MRALLLSLPLLTALSAALPPMGEAYAQTPREAGRLALVAASQNRWAEAQANADRADPLIQKVLLWMRLTARNAPATAPEILAFAESAPDWPLQDALARNMESLLDTSPDDGVALRWFATRPPRGLSAAMRYADALARAGRGREAQDAARRGWAETPGDAVNEPTFLQNYASALNTDLHWARFQRLAFARDFTSAGRVVTYLDPARQQLAQLWISYAQGGDPNNGAALAASSAGATLERARALRTRGQDSQAAQAFAAGAASQQNLTPEAARAVWNERQLQARRALRLNDDRTAYELVSQHGQPGPSEARQEAEFLAGYILMMRMNAPREAAEHFAHVSDGSQSAITQARSQYWRGLALLRAGQQAEARAALNQAAGFPVAFYGQLASVALGEQPQRLNDRIRAVHPPAPTAAQTNSFNSRELSRVVLQLAEMGEGRRARAFLLSLVESATQPWERTATIQLAARTGRPENPVWVARRAGASGAMLLPEGWPSPFPVQNLSVDPALVQGITRQESNFDPEAVSGANARGLMQLLPTTAAQVARRINTPHQLAWLQARPEHNMRLGSAYIGQMIDRFGGHWPLAIAAYNAGPARVDEWLQTFGDPRGNGISMLEWLELIPFGETRNYVQRVLENVVVYRALAGQAMPHPMTQYLR</sequence>
<evidence type="ECO:0000256" key="3">
    <source>
        <dbReference type="ARBA" id="ARBA00022729"/>
    </source>
</evidence>
<evidence type="ECO:0000313" key="7">
    <source>
        <dbReference type="Proteomes" id="UP000282957"/>
    </source>
</evidence>
<dbReference type="Pfam" id="PF01464">
    <property type="entry name" value="SLT"/>
    <property type="match status" value="1"/>
</dbReference>
<reference evidence="6 7" key="1">
    <citation type="submission" date="2019-01" db="EMBL/GenBank/DDBJ databases">
        <authorList>
            <person name="Chen W.-M."/>
        </authorList>
    </citation>
    <scope>NUCLEOTIDE SEQUENCE [LARGE SCALE GENOMIC DNA]</scope>
    <source>
        <strain evidence="6 7">CCP-6</strain>
    </source>
</reference>
<dbReference type="SUPFAM" id="SSF53955">
    <property type="entry name" value="Lysozyme-like"/>
    <property type="match status" value="1"/>
</dbReference>
<feature type="signal peptide" evidence="4">
    <location>
        <begin position="1"/>
        <end position="26"/>
    </location>
</feature>
<dbReference type="CDD" id="cd13401">
    <property type="entry name" value="Slt70-like"/>
    <property type="match status" value="1"/>
</dbReference>